<dbReference type="GeneID" id="20248392"/>
<dbReference type="Proteomes" id="UP000030746">
    <property type="component" value="Unassembled WGS sequence"/>
</dbReference>
<dbReference type="EMBL" id="KB200701">
    <property type="protein sequence ID" value="ESP00486.1"/>
    <property type="molecule type" value="Genomic_DNA"/>
</dbReference>
<sequence length="148" mass="16009">MKLVLILVAVVLVVNLEASWTFPPIPSIPPISIPSIPPIPRISIPSIPPISIPSIPSIPPIPPISIPSIPRIPWGKRNARQADDDAAFNAAAKDGVFSDDEIKSVFKVKDEGLADFYELYDVNGDEKITVEEYESVTTVLANAGDKEN</sequence>
<dbReference type="InterPro" id="IPR002048">
    <property type="entry name" value="EF_hand_dom"/>
</dbReference>
<organism evidence="3 4">
    <name type="scientific">Lottia gigantea</name>
    <name type="common">Giant owl limpet</name>
    <dbReference type="NCBI Taxonomy" id="225164"/>
    <lineage>
        <taxon>Eukaryota</taxon>
        <taxon>Metazoa</taxon>
        <taxon>Spiralia</taxon>
        <taxon>Lophotrochozoa</taxon>
        <taxon>Mollusca</taxon>
        <taxon>Gastropoda</taxon>
        <taxon>Patellogastropoda</taxon>
        <taxon>Lottioidea</taxon>
        <taxon>Lottiidae</taxon>
        <taxon>Lottia</taxon>
    </lineage>
</organism>
<dbReference type="SUPFAM" id="SSF47473">
    <property type="entry name" value="EF-hand"/>
    <property type="match status" value="1"/>
</dbReference>
<dbReference type="CTD" id="20248392"/>
<dbReference type="InterPro" id="IPR011992">
    <property type="entry name" value="EF-hand-dom_pair"/>
</dbReference>
<name>V4AZE8_LOTGI</name>
<reference evidence="3 4" key="1">
    <citation type="journal article" date="2013" name="Nature">
        <title>Insights into bilaterian evolution from three spiralian genomes.</title>
        <authorList>
            <person name="Simakov O."/>
            <person name="Marletaz F."/>
            <person name="Cho S.J."/>
            <person name="Edsinger-Gonzales E."/>
            <person name="Havlak P."/>
            <person name="Hellsten U."/>
            <person name="Kuo D.H."/>
            <person name="Larsson T."/>
            <person name="Lv J."/>
            <person name="Arendt D."/>
            <person name="Savage R."/>
            <person name="Osoegawa K."/>
            <person name="de Jong P."/>
            <person name="Grimwood J."/>
            <person name="Chapman J.A."/>
            <person name="Shapiro H."/>
            <person name="Aerts A."/>
            <person name="Otillar R.P."/>
            <person name="Terry A.Y."/>
            <person name="Boore J.L."/>
            <person name="Grigoriev I.V."/>
            <person name="Lindberg D.R."/>
            <person name="Seaver E.C."/>
            <person name="Weisblat D.A."/>
            <person name="Putnam N.H."/>
            <person name="Rokhsar D.S."/>
        </authorList>
    </citation>
    <scope>NUCLEOTIDE SEQUENCE [LARGE SCALE GENOMIC DNA]</scope>
</reference>
<accession>V4AZE8</accession>
<evidence type="ECO:0000256" key="1">
    <source>
        <dbReference type="SAM" id="SignalP"/>
    </source>
</evidence>
<dbReference type="GO" id="GO:0005509">
    <property type="term" value="F:calcium ion binding"/>
    <property type="evidence" value="ECO:0007669"/>
    <property type="project" value="InterPro"/>
</dbReference>
<proteinExistence type="predicted"/>
<keyword evidence="4" id="KW-1185">Reference proteome</keyword>
<evidence type="ECO:0000313" key="3">
    <source>
        <dbReference type="EMBL" id="ESP00486.1"/>
    </source>
</evidence>
<dbReference type="KEGG" id="lgi:LOTGIDRAFT_230733"/>
<protein>
    <recommendedName>
        <fullName evidence="2">EF-hand domain-containing protein</fullName>
    </recommendedName>
</protein>
<dbReference type="AlphaFoldDB" id="V4AZE8"/>
<dbReference type="PROSITE" id="PS50222">
    <property type="entry name" value="EF_HAND_2"/>
    <property type="match status" value="1"/>
</dbReference>
<dbReference type="RefSeq" id="XP_009048605.1">
    <property type="nucleotide sequence ID" value="XM_009050357.1"/>
</dbReference>
<evidence type="ECO:0000313" key="4">
    <source>
        <dbReference type="Proteomes" id="UP000030746"/>
    </source>
</evidence>
<evidence type="ECO:0000259" key="2">
    <source>
        <dbReference type="PROSITE" id="PS50222"/>
    </source>
</evidence>
<feature type="signal peptide" evidence="1">
    <location>
        <begin position="1"/>
        <end position="21"/>
    </location>
</feature>
<keyword evidence="1" id="KW-0732">Signal</keyword>
<feature type="chain" id="PRO_5004717643" description="EF-hand domain-containing protein" evidence="1">
    <location>
        <begin position="22"/>
        <end position="148"/>
    </location>
</feature>
<dbReference type="STRING" id="225164.V4AZE8"/>
<feature type="domain" description="EF-hand" evidence="2">
    <location>
        <begin position="108"/>
        <end position="143"/>
    </location>
</feature>
<gene>
    <name evidence="3" type="ORF">LOTGIDRAFT_230733</name>
</gene>
<dbReference type="HOGENOM" id="CLU_139961_0_0_1"/>